<evidence type="ECO:0000256" key="1">
    <source>
        <dbReference type="ARBA" id="ARBA00001974"/>
    </source>
</evidence>
<keyword evidence="4" id="KW-0319">Glycerol metabolism</keyword>
<dbReference type="PRINTS" id="PR01001">
    <property type="entry name" value="FADG3PDH"/>
</dbReference>
<dbReference type="InterPro" id="IPR006076">
    <property type="entry name" value="FAD-dep_OxRdtase"/>
</dbReference>
<feature type="domain" description="FAD dependent oxidoreductase" evidence="7">
    <location>
        <begin position="21"/>
        <end position="378"/>
    </location>
</feature>
<dbReference type="Gene3D" id="3.30.9.10">
    <property type="entry name" value="D-Amino Acid Oxidase, subunit A, domain 2"/>
    <property type="match status" value="1"/>
</dbReference>
<dbReference type="GO" id="GO:0006071">
    <property type="term" value="P:glycerol metabolic process"/>
    <property type="evidence" value="ECO:0007669"/>
    <property type="project" value="UniProtKB-KW"/>
</dbReference>
<keyword evidence="10" id="KW-1185">Reference proteome</keyword>
<gene>
    <name evidence="9" type="ordered locus">Rmar_0526</name>
</gene>
<dbReference type="PANTHER" id="PTHR11985">
    <property type="entry name" value="GLYCEROL-3-PHOSPHATE DEHYDROGENASE"/>
    <property type="match status" value="1"/>
</dbReference>
<dbReference type="GO" id="GO:0046168">
    <property type="term" value="P:glycerol-3-phosphate catabolic process"/>
    <property type="evidence" value="ECO:0007669"/>
    <property type="project" value="TreeGrafter"/>
</dbReference>
<dbReference type="RefSeq" id="WP_012843040.1">
    <property type="nucleotide sequence ID" value="NC_013501.1"/>
</dbReference>
<comment type="similarity">
    <text evidence="2">Belongs to the FAD-dependent glycerol-3-phosphate dehydrogenase family.</text>
</comment>
<keyword evidence="3" id="KW-0285">Flavoprotein</keyword>
<dbReference type="AlphaFoldDB" id="D0MEX8"/>
<evidence type="ECO:0000256" key="6">
    <source>
        <dbReference type="ARBA" id="ARBA00023002"/>
    </source>
</evidence>
<feature type="domain" description="Alpha-glycerophosphate oxidase C-terminal" evidence="8">
    <location>
        <begin position="419"/>
        <end position="503"/>
    </location>
</feature>
<name>D0MEX8_RHOM4</name>
<dbReference type="PANTHER" id="PTHR11985:SF35">
    <property type="entry name" value="ANAEROBIC GLYCEROL-3-PHOSPHATE DEHYDROGENASE SUBUNIT A"/>
    <property type="match status" value="1"/>
</dbReference>
<dbReference type="SUPFAM" id="SSF51905">
    <property type="entry name" value="FAD/NAD(P)-binding domain"/>
    <property type="match status" value="1"/>
</dbReference>
<dbReference type="GO" id="GO:0004368">
    <property type="term" value="F:glycerol-3-phosphate dehydrogenase (quinone) activity"/>
    <property type="evidence" value="ECO:0007669"/>
    <property type="project" value="InterPro"/>
</dbReference>
<evidence type="ECO:0000313" key="10">
    <source>
        <dbReference type="Proteomes" id="UP000002221"/>
    </source>
</evidence>
<dbReference type="OrthoDB" id="9766796at2"/>
<sequence>MQPLLHREAFLERLRKQEQWDVLIIGGGATGLGVALDAAARGFRTVLFEQHDFGKGTSSRSTKLIHGGVRYLREGDLGLVREALRERARLRHNAPHLVWPRLFVVPCYRWWERPFYGIGLWLYDRLAGKGRLGLTRRLDAVETHALLPTLRQNHLRGGLAYPDGQFDDARLLVHLAWTAAEHGAVVLNYMPVEALMGTRSHLEGVVVRDLDSGERFEVRGRVIVNATGVFADTVRRMDNPNATPLIVPSQGVHLVLPRRFLPGEAALLIPRTDDGRVLFVIPWHGQVLLGTTDEPVPNPELEPLPTEEEITYLLTHAGRYLEPAPTRADIRAVFAGLRPLVQRGGMQEDTAHLSREHVLLVSRRGLVTVTGGKWTTYRLMAEETVDRALEVGGLPHRTSPTATLRLHGATRHVNVADPWHVYGTDARHLRRLMEAEPELAAPLHPRLPYRMVEVVWAARYEMARTVEDVLARRTRALFLDAAAALEAAPAVARRLAAELGRDSAWVNAQLRDFVALVRRYVPDLHTHDPNDTSRSEQTAPRRD</sequence>
<dbReference type="HOGENOM" id="CLU_015740_4_1_10"/>
<evidence type="ECO:0000256" key="3">
    <source>
        <dbReference type="ARBA" id="ARBA00022630"/>
    </source>
</evidence>
<dbReference type="PROSITE" id="PS00978">
    <property type="entry name" value="FAD_G3PDH_2"/>
    <property type="match status" value="1"/>
</dbReference>
<dbReference type="eggNOG" id="COG0578">
    <property type="taxonomic scope" value="Bacteria"/>
</dbReference>
<dbReference type="InterPro" id="IPR038299">
    <property type="entry name" value="DAO_C_sf"/>
</dbReference>
<dbReference type="EMBL" id="CP001807">
    <property type="protein sequence ID" value="ACY47428.1"/>
    <property type="molecule type" value="Genomic_DNA"/>
</dbReference>
<dbReference type="KEGG" id="rmr:Rmar_0526"/>
<evidence type="ECO:0000313" key="9">
    <source>
        <dbReference type="EMBL" id="ACY47428.1"/>
    </source>
</evidence>
<dbReference type="Pfam" id="PF01266">
    <property type="entry name" value="DAO"/>
    <property type="match status" value="1"/>
</dbReference>
<comment type="cofactor">
    <cofactor evidence="1">
        <name>FAD</name>
        <dbReference type="ChEBI" id="CHEBI:57692"/>
    </cofactor>
</comment>
<reference evidence="9 10" key="1">
    <citation type="journal article" date="2009" name="Stand. Genomic Sci.">
        <title>Complete genome sequence of Rhodothermus marinus type strain (R-10).</title>
        <authorList>
            <person name="Nolan M."/>
            <person name="Tindall B.J."/>
            <person name="Pomrenke H."/>
            <person name="Lapidus A."/>
            <person name="Copeland A."/>
            <person name="Glavina Del Rio T."/>
            <person name="Lucas S."/>
            <person name="Chen F."/>
            <person name="Tice H."/>
            <person name="Cheng J.F."/>
            <person name="Saunders E."/>
            <person name="Han C."/>
            <person name="Bruce D."/>
            <person name="Goodwin L."/>
            <person name="Chain P."/>
            <person name="Pitluck S."/>
            <person name="Ovchinikova G."/>
            <person name="Pati A."/>
            <person name="Ivanova N."/>
            <person name="Mavromatis K."/>
            <person name="Chen A."/>
            <person name="Palaniappan K."/>
            <person name="Land M."/>
            <person name="Hauser L."/>
            <person name="Chang Y.J."/>
            <person name="Jeffries C.D."/>
            <person name="Brettin T."/>
            <person name="Goker M."/>
            <person name="Bristow J."/>
            <person name="Eisen J.A."/>
            <person name="Markowitz V."/>
            <person name="Hugenholtz P."/>
            <person name="Kyrpides N.C."/>
            <person name="Klenk H.P."/>
            <person name="Detter J.C."/>
        </authorList>
    </citation>
    <scope>NUCLEOTIDE SEQUENCE [LARGE SCALE GENOMIC DNA]</scope>
    <source>
        <strain evidence="10">ATCC 43812 / DSM 4252 / R-10</strain>
    </source>
</reference>
<dbReference type="InterPro" id="IPR000447">
    <property type="entry name" value="G3P_DH_FAD-dep"/>
</dbReference>
<dbReference type="Gene3D" id="1.10.8.870">
    <property type="entry name" value="Alpha-glycerophosphate oxidase, cap domain"/>
    <property type="match status" value="1"/>
</dbReference>
<keyword evidence="5" id="KW-0274">FAD</keyword>
<dbReference type="Gene3D" id="3.50.50.60">
    <property type="entry name" value="FAD/NAD(P)-binding domain"/>
    <property type="match status" value="1"/>
</dbReference>
<evidence type="ECO:0000259" key="7">
    <source>
        <dbReference type="Pfam" id="PF01266"/>
    </source>
</evidence>
<keyword evidence="6" id="KW-0560">Oxidoreductase</keyword>
<dbReference type="Pfam" id="PF16901">
    <property type="entry name" value="DAO_C"/>
    <property type="match status" value="1"/>
</dbReference>
<dbReference type="InterPro" id="IPR031656">
    <property type="entry name" value="DAO_C"/>
</dbReference>
<proteinExistence type="inferred from homology"/>
<dbReference type="InterPro" id="IPR036188">
    <property type="entry name" value="FAD/NAD-bd_sf"/>
</dbReference>
<dbReference type="STRING" id="518766.Rmar_0526"/>
<evidence type="ECO:0000256" key="5">
    <source>
        <dbReference type="ARBA" id="ARBA00022827"/>
    </source>
</evidence>
<dbReference type="Proteomes" id="UP000002221">
    <property type="component" value="Chromosome"/>
</dbReference>
<evidence type="ECO:0000256" key="4">
    <source>
        <dbReference type="ARBA" id="ARBA00022798"/>
    </source>
</evidence>
<protein>
    <submittedName>
        <fullName evidence="9">FAD dependent oxidoreductase</fullName>
    </submittedName>
</protein>
<evidence type="ECO:0000256" key="2">
    <source>
        <dbReference type="ARBA" id="ARBA00007330"/>
    </source>
</evidence>
<evidence type="ECO:0000259" key="8">
    <source>
        <dbReference type="Pfam" id="PF16901"/>
    </source>
</evidence>
<organism evidence="9 10">
    <name type="scientific">Rhodothermus marinus (strain ATCC 43812 / DSM 4252 / R-10)</name>
    <name type="common">Rhodothermus obamensis</name>
    <dbReference type="NCBI Taxonomy" id="518766"/>
    <lineage>
        <taxon>Bacteria</taxon>
        <taxon>Pseudomonadati</taxon>
        <taxon>Rhodothermota</taxon>
        <taxon>Rhodothermia</taxon>
        <taxon>Rhodothermales</taxon>
        <taxon>Rhodothermaceae</taxon>
        <taxon>Rhodothermus</taxon>
    </lineage>
</organism>
<accession>D0MEX8</accession>